<evidence type="ECO:0000259" key="1">
    <source>
        <dbReference type="Pfam" id="PF08308"/>
    </source>
</evidence>
<dbReference type="Gene3D" id="1.25.40.10">
    <property type="entry name" value="Tetratricopeptide repeat domain"/>
    <property type="match status" value="1"/>
</dbReference>
<organism evidence="2 3">
    <name type="scientific">Sorangium cellulosum</name>
    <name type="common">Polyangium cellulosum</name>
    <dbReference type="NCBI Taxonomy" id="56"/>
    <lineage>
        <taxon>Bacteria</taxon>
        <taxon>Pseudomonadati</taxon>
        <taxon>Myxococcota</taxon>
        <taxon>Polyangia</taxon>
        <taxon>Polyangiales</taxon>
        <taxon>Polyangiaceae</taxon>
        <taxon>Sorangium</taxon>
    </lineage>
</organism>
<name>A0A150TEW0_SORCE</name>
<comment type="caution">
    <text evidence="2">The sequence shown here is derived from an EMBL/GenBank/DDBJ whole genome shotgun (WGS) entry which is preliminary data.</text>
</comment>
<dbReference type="InterPro" id="IPR011990">
    <property type="entry name" value="TPR-like_helical_dom_sf"/>
</dbReference>
<dbReference type="InterPro" id="IPR013229">
    <property type="entry name" value="PEGA"/>
</dbReference>
<feature type="domain" description="PEGA" evidence="1">
    <location>
        <begin position="136"/>
        <end position="203"/>
    </location>
</feature>
<sequence length="366" mass="38531">MWPARCAFVTCVFFGVVAAQEGVARAREPQAISGTPAASTTTNPLRLARQARDAGRWVEAEAAYEAALAAAEAAWTTDAERAEIAAELGLCELALGRYRDAADHLAQSLRHRDGLRRALRGRAEAGLLQAERRVVTVYLGVNPPDAEVFVDGKALGRPAPTYELFLEPGHHTVRARLDGHAEAVSAFEGQAGKDISLALKLPRAPERGARAPEAASARAARMLAPSPPPAARPAVPLTELRIGGAALATAAVAAGTVFLLRADVVDDNLAERDVVLRRQGWTSSTCWWPDAPSACAEIRRDLAERDLFATLGNVALATGAVFGIATAASFLAEGWLFDETPVRGGGVRVAPSATGTRAGLVLQGAW</sequence>
<dbReference type="AlphaFoldDB" id="A0A150TEW0"/>
<accession>A0A150TEW0</accession>
<dbReference type="Pfam" id="PF08308">
    <property type="entry name" value="PEGA"/>
    <property type="match status" value="1"/>
</dbReference>
<dbReference type="Proteomes" id="UP000075502">
    <property type="component" value="Unassembled WGS sequence"/>
</dbReference>
<dbReference type="SUPFAM" id="SSF48452">
    <property type="entry name" value="TPR-like"/>
    <property type="match status" value="1"/>
</dbReference>
<protein>
    <recommendedName>
        <fullName evidence="1">PEGA domain-containing protein</fullName>
    </recommendedName>
</protein>
<gene>
    <name evidence="2" type="ORF">BE21_53675</name>
</gene>
<proteinExistence type="predicted"/>
<evidence type="ECO:0000313" key="2">
    <source>
        <dbReference type="EMBL" id="KYG03028.1"/>
    </source>
</evidence>
<reference evidence="2 3" key="1">
    <citation type="submission" date="2014-02" db="EMBL/GenBank/DDBJ databases">
        <title>The small core and large imbalanced accessory genome model reveals a collaborative survival strategy of Sorangium cellulosum strains in nature.</title>
        <authorList>
            <person name="Han K."/>
            <person name="Peng R."/>
            <person name="Blom J."/>
            <person name="Li Y.-Z."/>
        </authorList>
    </citation>
    <scope>NUCLEOTIDE SEQUENCE [LARGE SCALE GENOMIC DNA]</scope>
    <source>
        <strain evidence="2 3">So0007-03</strain>
    </source>
</reference>
<dbReference type="EMBL" id="JEME01002824">
    <property type="protein sequence ID" value="KYG03028.1"/>
    <property type="molecule type" value="Genomic_DNA"/>
</dbReference>
<evidence type="ECO:0000313" key="3">
    <source>
        <dbReference type="Proteomes" id="UP000075502"/>
    </source>
</evidence>